<dbReference type="PANTHER" id="PTHR30146:SF109">
    <property type="entry name" value="HTH-TYPE TRANSCRIPTIONAL REGULATOR GALS"/>
    <property type="match status" value="1"/>
</dbReference>
<dbReference type="SMART" id="SM00354">
    <property type="entry name" value="HTH_LACI"/>
    <property type="match status" value="1"/>
</dbReference>
<evidence type="ECO:0000259" key="4">
    <source>
        <dbReference type="PROSITE" id="PS50932"/>
    </source>
</evidence>
<dbReference type="PRINTS" id="PR00036">
    <property type="entry name" value="HTHLACI"/>
</dbReference>
<dbReference type="Gene3D" id="1.10.260.40">
    <property type="entry name" value="lambda repressor-like DNA-binding domains"/>
    <property type="match status" value="1"/>
</dbReference>
<evidence type="ECO:0000313" key="6">
    <source>
        <dbReference type="EMBL" id="MFD2215054.1"/>
    </source>
</evidence>
<dbReference type="InterPro" id="IPR028082">
    <property type="entry name" value="Peripla_BP_I"/>
</dbReference>
<keyword evidence="1" id="KW-0805">Transcription regulation</keyword>
<dbReference type="EMBL" id="JBHUIK010000003">
    <property type="protein sequence ID" value="MFD2215054.1"/>
    <property type="molecule type" value="Genomic_DNA"/>
</dbReference>
<proteinExistence type="predicted"/>
<feature type="domain" description="HTH cro/C1-type" evidence="5">
    <location>
        <begin position="2"/>
        <end position="48"/>
    </location>
</feature>
<keyword evidence="3" id="KW-0804">Transcription</keyword>
<dbReference type="SUPFAM" id="SSF47413">
    <property type="entry name" value="lambda repressor-like DNA-binding domains"/>
    <property type="match status" value="1"/>
</dbReference>
<evidence type="ECO:0000256" key="1">
    <source>
        <dbReference type="ARBA" id="ARBA00023015"/>
    </source>
</evidence>
<evidence type="ECO:0000259" key="5">
    <source>
        <dbReference type="PROSITE" id="PS50943"/>
    </source>
</evidence>
<dbReference type="InterPro" id="IPR000843">
    <property type="entry name" value="HTH_LacI"/>
</dbReference>
<dbReference type="RefSeq" id="WP_247346602.1">
    <property type="nucleotide sequence ID" value="NZ_CP095550.1"/>
</dbReference>
<dbReference type="Gene3D" id="3.40.50.2300">
    <property type="match status" value="2"/>
</dbReference>
<dbReference type="CDD" id="cd01392">
    <property type="entry name" value="HTH_LacI"/>
    <property type="match status" value="1"/>
</dbReference>
<dbReference type="SUPFAM" id="SSF53822">
    <property type="entry name" value="Periplasmic binding protein-like I"/>
    <property type="match status" value="1"/>
</dbReference>
<dbReference type="GO" id="GO:0003677">
    <property type="term" value="F:DNA binding"/>
    <property type="evidence" value="ECO:0007669"/>
    <property type="project" value="UniProtKB-KW"/>
</dbReference>
<dbReference type="Proteomes" id="UP001597318">
    <property type="component" value="Unassembled WGS sequence"/>
</dbReference>
<dbReference type="InterPro" id="IPR001387">
    <property type="entry name" value="Cro/C1-type_HTH"/>
</dbReference>
<dbReference type="PROSITE" id="PS50932">
    <property type="entry name" value="HTH_LACI_2"/>
    <property type="match status" value="1"/>
</dbReference>
<protein>
    <submittedName>
        <fullName evidence="6">LacI family DNA-binding transcriptional regulator</fullName>
    </submittedName>
</protein>
<gene>
    <name evidence="6" type="ORF">ACFSKK_15295</name>
</gene>
<dbReference type="InterPro" id="IPR046335">
    <property type="entry name" value="LacI/GalR-like_sensor"/>
</dbReference>
<accession>A0ABW5BZF3</accession>
<dbReference type="InterPro" id="IPR010982">
    <property type="entry name" value="Lambda_DNA-bd_dom_sf"/>
</dbReference>
<organism evidence="6 7">
    <name type="scientific">Metabacillus endolithicus</name>
    <dbReference type="NCBI Taxonomy" id="1535204"/>
    <lineage>
        <taxon>Bacteria</taxon>
        <taxon>Bacillati</taxon>
        <taxon>Bacillota</taxon>
        <taxon>Bacilli</taxon>
        <taxon>Bacillales</taxon>
        <taxon>Bacillaceae</taxon>
        <taxon>Metabacillus</taxon>
    </lineage>
</organism>
<evidence type="ECO:0000256" key="3">
    <source>
        <dbReference type="ARBA" id="ARBA00023163"/>
    </source>
</evidence>
<feature type="domain" description="HTH lacI-type" evidence="4">
    <location>
        <begin position="4"/>
        <end position="58"/>
    </location>
</feature>
<dbReference type="CDD" id="cd06267">
    <property type="entry name" value="PBP1_LacI_sugar_binding-like"/>
    <property type="match status" value="1"/>
</dbReference>
<keyword evidence="7" id="KW-1185">Reference proteome</keyword>
<dbReference type="PANTHER" id="PTHR30146">
    <property type="entry name" value="LACI-RELATED TRANSCRIPTIONAL REPRESSOR"/>
    <property type="match status" value="1"/>
</dbReference>
<dbReference type="Pfam" id="PF00356">
    <property type="entry name" value="LacI"/>
    <property type="match status" value="1"/>
</dbReference>
<dbReference type="PROSITE" id="PS50943">
    <property type="entry name" value="HTH_CROC1"/>
    <property type="match status" value="1"/>
</dbReference>
<evidence type="ECO:0000256" key="2">
    <source>
        <dbReference type="ARBA" id="ARBA00023125"/>
    </source>
</evidence>
<keyword evidence="2 6" id="KW-0238">DNA-binding</keyword>
<dbReference type="Pfam" id="PF13377">
    <property type="entry name" value="Peripla_BP_3"/>
    <property type="match status" value="1"/>
</dbReference>
<evidence type="ECO:0000313" key="7">
    <source>
        <dbReference type="Proteomes" id="UP001597318"/>
    </source>
</evidence>
<dbReference type="PROSITE" id="PS00356">
    <property type="entry name" value="HTH_LACI_1"/>
    <property type="match status" value="1"/>
</dbReference>
<reference evidence="7" key="1">
    <citation type="journal article" date="2019" name="Int. J. Syst. Evol. Microbiol.">
        <title>The Global Catalogue of Microorganisms (GCM) 10K type strain sequencing project: providing services to taxonomists for standard genome sequencing and annotation.</title>
        <authorList>
            <consortium name="The Broad Institute Genomics Platform"/>
            <consortium name="The Broad Institute Genome Sequencing Center for Infectious Disease"/>
            <person name="Wu L."/>
            <person name="Ma J."/>
        </authorList>
    </citation>
    <scope>NUCLEOTIDE SEQUENCE [LARGE SCALE GENOMIC DNA]</scope>
    <source>
        <strain evidence="7">CGMCC 1.15474</strain>
    </source>
</reference>
<sequence>MNKLTMKEIAKLANVSQSTVSRVINGNTGVNEEAMKRVLQVIEEVGYVPNKAAQTLKKSQSNIIGVCLTETYNPYFVELVDALESEARKIGYSILLHNSKHNPITEWESIQNFIARQVDGIILVPTGEYNIQRISKLAIPTIVMTQNRKPLDSVGLDHMKAGKIVGEKFIHAGHKTFGYVGTNPDDDKFLGYKSALYENGFSFDLKNYIQLEETSKNNFLMRRDIEDYLNKVKSLDFTCLFTNNDIMALEFMKAARERNIKVPEDISVIGFDDTYLAKIMGISSIHQPIEEMVKTTIDILVDRMENEVSSESVQIKLDPTLIERMSS</sequence>
<name>A0ABW5BZF3_9BACI</name>
<comment type="caution">
    <text evidence="6">The sequence shown here is derived from an EMBL/GenBank/DDBJ whole genome shotgun (WGS) entry which is preliminary data.</text>
</comment>